<feature type="transmembrane region" description="Helical" evidence="1">
    <location>
        <begin position="85"/>
        <end position="103"/>
    </location>
</feature>
<feature type="transmembrane region" description="Helical" evidence="1">
    <location>
        <begin position="20"/>
        <end position="40"/>
    </location>
</feature>
<dbReference type="EMBL" id="SNYA01000002">
    <property type="protein sequence ID" value="TDP94629.1"/>
    <property type="molecule type" value="Genomic_DNA"/>
</dbReference>
<gene>
    <name evidence="2" type="ORF">EDF62_1050</name>
</gene>
<protein>
    <submittedName>
        <fullName evidence="2">Uncharacterized protein</fullName>
    </submittedName>
</protein>
<accession>A0A4R6S4G3</accession>
<dbReference type="AlphaFoldDB" id="A0A4R6S4G3"/>
<dbReference type="OrthoDB" id="4991505at2"/>
<evidence type="ECO:0000256" key="1">
    <source>
        <dbReference type="SAM" id="Phobius"/>
    </source>
</evidence>
<keyword evidence="1" id="KW-0812">Transmembrane</keyword>
<evidence type="ECO:0000313" key="2">
    <source>
        <dbReference type="EMBL" id="TDP94629.1"/>
    </source>
</evidence>
<keyword evidence="3" id="KW-1185">Reference proteome</keyword>
<evidence type="ECO:0000313" key="3">
    <source>
        <dbReference type="Proteomes" id="UP000295601"/>
    </source>
</evidence>
<comment type="caution">
    <text evidence="2">The sequence shown here is derived from an EMBL/GenBank/DDBJ whole genome shotgun (WGS) entry which is preliminary data.</text>
</comment>
<organism evidence="2 3">
    <name type="scientific">Leucobacter luti</name>
    <dbReference type="NCBI Taxonomy" id="340320"/>
    <lineage>
        <taxon>Bacteria</taxon>
        <taxon>Bacillati</taxon>
        <taxon>Actinomycetota</taxon>
        <taxon>Actinomycetes</taxon>
        <taxon>Micrococcales</taxon>
        <taxon>Microbacteriaceae</taxon>
        <taxon>Leucobacter</taxon>
    </lineage>
</organism>
<dbReference type="RefSeq" id="WP_133616202.1">
    <property type="nucleotide sequence ID" value="NZ_SNYA01000002.1"/>
</dbReference>
<reference evidence="2 3" key="1">
    <citation type="submission" date="2019-03" db="EMBL/GenBank/DDBJ databases">
        <title>Genomic analyses of the natural microbiome of Caenorhabditis elegans.</title>
        <authorList>
            <person name="Samuel B."/>
        </authorList>
    </citation>
    <scope>NUCLEOTIDE SEQUENCE [LARGE SCALE GENOMIC DNA]</scope>
    <source>
        <strain evidence="2 3">JUb18</strain>
    </source>
</reference>
<keyword evidence="1" id="KW-0472">Membrane</keyword>
<proteinExistence type="predicted"/>
<feature type="transmembrane region" description="Helical" evidence="1">
    <location>
        <begin position="52"/>
        <end position="73"/>
    </location>
</feature>
<keyword evidence="1" id="KW-1133">Transmembrane helix</keyword>
<dbReference type="Proteomes" id="UP000295601">
    <property type="component" value="Unassembled WGS sequence"/>
</dbReference>
<sequence length="137" mass="14543">MTATPAAHVRTRTGWIALRIVLLLETVGGAWLVWNVLQGILGAEGDPIGDLIVLLLATVLFWGWIALTAWGAWKGRRGWVRGSSITIHVLLFAAATGILQGLIGPETALGLELLVLAFAGFVAAILARPDAPEELES</sequence>
<name>A0A4R6S4G3_9MICO</name>
<feature type="transmembrane region" description="Helical" evidence="1">
    <location>
        <begin position="109"/>
        <end position="127"/>
    </location>
</feature>